<evidence type="ECO:0008006" key="3">
    <source>
        <dbReference type="Google" id="ProtNLM"/>
    </source>
</evidence>
<dbReference type="InterPro" id="IPR036388">
    <property type="entry name" value="WH-like_DNA-bd_sf"/>
</dbReference>
<dbReference type="Pfam" id="PF04255">
    <property type="entry name" value="DUF433"/>
    <property type="match status" value="1"/>
</dbReference>
<dbReference type="PANTHER" id="PTHR34849">
    <property type="entry name" value="SSL5025 PROTEIN"/>
    <property type="match status" value="1"/>
</dbReference>
<reference evidence="1 2" key="1">
    <citation type="submission" date="2017-07" db="EMBL/GenBank/DDBJ databases">
        <title>Leptospira spp. isolated from tropical soils.</title>
        <authorList>
            <person name="Thibeaux R."/>
            <person name="Iraola G."/>
            <person name="Ferres I."/>
            <person name="Bierque E."/>
            <person name="Girault D."/>
            <person name="Soupe-Gilbert M.-E."/>
            <person name="Picardeau M."/>
            <person name="Goarant C."/>
        </authorList>
    </citation>
    <scope>NUCLEOTIDE SEQUENCE [LARGE SCALE GENOMIC DNA]</scope>
    <source>
        <strain evidence="1 2">FH2-C-A2</strain>
    </source>
</reference>
<evidence type="ECO:0000313" key="1">
    <source>
        <dbReference type="EMBL" id="PJZ67302.1"/>
    </source>
</evidence>
<dbReference type="AlphaFoldDB" id="A0A2M9ZFV8"/>
<accession>A0A2M9ZFV8</accession>
<comment type="caution">
    <text evidence="1">The sequence shown here is derived from an EMBL/GenBank/DDBJ whole genome shotgun (WGS) entry which is preliminary data.</text>
</comment>
<dbReference type="PANTHER" id="PTHR34849:SF3">
    <property type="entry name" value="SSR2962 PROTEIN"/>
    <property type="match status" value="1"/>
</dbReference>
<dbReference type="RefSeq" id="WP_100757809.1">
    <property type="nucleotide sequence ID" value="NZ_NPDT01000001.1"/>
</dbReference>
<dbReference type="InterPro" id="IPR009057">
    <property type="entry name" value="Homeodomain-like_sf"/>
</dbReference>
<sequence>MDQEKLLERITFNPQIFGGKPIIRGRRLAVEHVLGMFAAGDTAVTILEGYPWLEADDIQACLVYAYRIIGHERIENIPGDDATQVA</sequence>
<evidence type="ECO:0000313" key="2">
    <source>
        <dbReference type="Proteomes" id="UP000231912"/>
    </source>
</evidence>
<dbReference type="Proteomes" id="UP000231912">
    <property type="component" value="Unassembled WGS sequence"/>
</dbReference>
<gene>
    <name evidence="1" type="ORF">CH371_04460</name>
</gene>
<protein>
    <recommendedName>
        <fullName evidence="3">DUF433 domain-containing protein</fullName>
    </recommendedName>
</protein>
<name>A0A2M9ZFV8_9LEPT</name>
<organism evidence="1 2">
    <name type="scientific">Leptospira wolffii</name>
    <dbReference type="NCBI Taxonomy" id="409998"/>
    <lineage>
        <taxon>Bacteria</taxon>
        <taxon>Pseudomonadati</taxon>
        <taxon>Spirochaetota</taxon>
        <taxon>Spirochaetia</taxon>
        <taxon>Leptospirales</taxon>
        <taxon>Leptospiraceae</taxon>
        <taxon>Leptospira</taxon>
    </lineage>
</organism>
<dbReference type="Gene3D" id="1.10.10.10">
    <property type="entry name" value="Winged helix-like DNA-binding domain superfamily/Winged helix DNA-binding domain"/>
    <property type="match status" value="1"/>
</dbReference>
<dbReference type="InterPro" id="IPR007367">
    <property type="entry name" value="DUF433"/>
</dbReference>
<proteinExistence type="predicted"/>
<dbReference type="EMBL" id="NPDT01000001">
    <property type="protein sequence ID" value="PJZ67302.1"/>
    <property type="molecule type" value="Genomic_DNA"/>
</dbReference>
<dbReference type="SUPFAM" id="SSF46689">
    <property type="entry name" value="Homeodomain-like"/>
    <property type="match status" value="1"/>
</dbReference>